<proteinExistence type="predicted"/>
<keyword evidence="3" id="KW-1185">Reference proteome</keyword>
<evidence type="ECO:0000256" key="1">
    <source>
        <dbReference type="SAM" id="MobiDB-lite"/>
    </source>
</evidence>
<evidence type="ECO:0000313" key="3">
    <source>
        <dbReference type="Proteomes" id="UP000199382"/>
    </source>
</evidence>
<name>A0A1G9QMA9_9RHOB</name>
<gene>
    <name evidence="2" type="ORF">SAMN04488026_11831</name>
</gene>
<evidence type="ECO:0008006" key="4">
    <source>
        <dbReference type="Google" id="ProtNLM"/>
    </source>
</evidence>
<protein>
    <recommendedName>
        <fullName evidence="4">Resolvase, N terminal domain</fullName>
    </recommendedName>
</protein>
<dbReference type="RefSeq" id="WP_170844828.1">
    <property type="nucleotide sequence ID" value="NZ_FNEK01000183.1"/>
</dbReference>
<evidence type="ECO:0000313" key="2">
    <source>
        <dbReference type="EMBL" id="SDM12139.1"/>
    </source>
</evidence>
<reference evidence="2 3" key="1">
    <citation type="submission" date="2016-10" db="EMBL/GenBank/DDBJ databases">
        <authorList>
            <person name="de Groot N.N."/>
        </authorList>
    </citation>
    <scope>NUCLEOTIDE SEQUENCE [LARGE SCALE GENOMIC DNA]</scope>
    <source>
        <strain evidence="2 3">DSM 25294</strain>
    </source>
</reference>
<feature type="region of interest" description="Disordered" evidence="1">
    <location>
        <begin position="1"/>
        <end position="20"/>
    </location>
</feature>
<dbReference type="Proteomes" id="UP000199382">
    <property type="component" value="Unassembled WGS sequence"/>
</dbReference>
<organism evidence="2 3">
    <name type="scientific">Aliiruegeria lutimaris</name>
    <dbReference type="NCBI Taxonomy" id="571298"/>
    <lineage>
        <taxon>Bacteria</taxon>
        <taxon>Pseudomonadati</taxon>
        <taxon>Pseudomonadota</taxon>
        <taxon>Alphaproteobacteria</taxon>
        <taxon>Rhodobacterales</taxon>
        <taxon>Roseobacteraceae</taxon>
        <taxon>Aliiruegeria</taxon>
    </lineage>
</organism>
<accession>A0A1G9QMA9</accession>
<sequence length="51" mass="5834">MTGRWAAHSDKSDEPPETDVPAVAYVRMSTDHQKYSTENWSAPSELVHRYV</sequence>
<dbReference type="AlphaFoldDB" id="A0A1G9QMA9"/>
<dbReference type="EMBL" id="FNEK01000183">
    <property type="protein sequence ID" value="SDM12139.1"/>
    <property type="molecule type" value="Genomic_DNA"/>
</dbReference>